<protein>
    <submittedName>
        <fullName evidence="1">Uncharacterized protein</fullName>
    </submittedName>
</protein>
<name>A0A6J4Q2T8_9ACTN</name>
<dbReference type="AlphaFoldDB" id="A0A6J4Q2T8"/>
<accession>A0A6J4Q2T8</accession>
<sequence length="42" mass="4687">MIPRPFIRLGCERSDLLAAFLRDAPSGRRIAGVLYLAQEALE</sequence>
<organism evidence="1">
    <name type="scientific">uncultured Rubrobacteraceae bacterium</name>
    <dbReference type="NCBI Taxonomy" id="349277"/>
    <lineage>
        <taxon>Bacteria</taxon>
        <taxon>Bacillati</taxon>
        <taxon>Actinomycetota</taxon>
        <taxon>Rubrobacteria</taxon>
        <taxon>Rubrobacterales</taxon>
        <taxon>Rubrobacteraceae</taxon>
        <taxon>environmental samples</taxon>
    </lineage>
</organism>
<evidence type="ECO:0000313" key="1">
    <source>
        <dbReference type="EMBL" id="CAA9433121.1"/>
    </source>
</evidence>
<dbReference type="EMBL" id="CADCUV010000162">
    <property type="protein sequence ID" value="CAA9433121.1"/>
    <property type="molecule type" value="Genomic_DNA"/>
</dbReference>
<reference evidence="1" key="1">
    <citation type="submission" date="2020-02" db="EMBL/GenBank/DDBJ databases">
        <authorList>
            <person name="Meier V. D."/>
        </authorList>
    </citation>
    <scope>NUCLEOTIDE SEQUENCE</scope>
    <source>
        <strain evidence="1">AVDCRST_MAG22</strain>
    </source>
</reference>
<proteinExistence type="predicted"/>
<gene>
    <name evidence="1" type="ORF">AVDCRST_MAG22-3486</name>
</gene>